<comment type="caution">
    <text evidence="1">The sequence shown here is derived from an EMBL/GenBank/DDBJ whole genome shotgun (WGS) entry which is preliminary data.</text>
</comment>
<keyword evidence="2" id="KW-1185">Reference proteome</keyword>
<protein>
    <submittedName>
        <fullName evidence="1">Uncharacterized protein</fullName>
    </submittedName>
</protein>
<evidence type="ECO:0000313" key="2">
    <source>
        <dbReference type="Proteomes" id="UP000256774"/>
    </source>
</evidence>
<dbReference type="RefSeq" id="WP_116207777.1">
    <property type="nucleotide sequence ID" value="NZ_QUNR01000002.1"/>
</dbReference>
<dbReference type="EMBL" id="QUNR01000002">
    <property type="protein sequence ID" value="REH38745.1"/>
    <property type="molecule type" value="Genomic_DNA"/>
</dbReference>
<dbReference type="OrthoDB" id="6386565at2"/>
<accession>A0A3E0H5S1</accession>
<organism evidence="1 2">
    <name type="scientific">Paraperlucidibaca baekdonensis</name>
    <dbReference type="NCBI Taxonomy" id="748120"/>
    <lineage>
        <taxon>Bacteria</taxon>
        <taxon>Pseudomonadati</taxon>
        <taxon>Pseudomonadota</taxon>
        <taxon>Gammaproteobacteria</taxon>
        <taxon>Moraxellales</taxon>
        <taxon>Moraxellaceae</taxon>
        <taxon>Paraperlucidibaca</taxon>
    </lineage>
</organism>
<dbReference type="AlphaFoldDB" id="A0A3E0H5S1"/>
<reference evidence="1 2" key="1">
    <citation type="submission" date="2018-08" db="EMBL/GenBank/DDBJ databases">
        <title>Genomic Encyclopedia of Type Strains, Phase IV (KMG-IV): sequencing the most valuable type-strain genomes for metagenomic binning, comparative biology and taxonomic classification.</title>
        <authorList>
            <person name="Goeker M."/>
        </authorList>
    </citation>
    <scope>NUCLEOTIDE SEQUENCE [LARGE SCALE GENOMIC DNA]</scope>
    <source>
        <strain evidence="1 2">DSM 26022</strain>
    </source>
</reference>
<name>A0A3E0H5S1_9GAMM</name>
<proteinExistence type="predicted"/>
<gene>
    <name evidence="1" type="ORF">DFR26_0906</name>
</gene>
<sequence length="106" mass="12293">MSHNAFAELIEEWEARQLLQRQKVPMQVSVFDTDQVKIQALAAVYGLSEQEIVASVLHHGLFELETRMPYQKGTRVIRVEEGEEIFEDIGMMPRYIAKIHELTRGH</sequence>
<evidence type="ECO:0000313" key="1">
    <source>
        <dbReference type="EMBL" id="REH38745.1"/>
    </source>
</evidence>
<dbReference type="Proteomes" id="UP000256774">
    <property type="component" value="Unassembled WGS sequence"/>
</dbReference>